<dbReference type="SUPFAM" id="SSF55874">
    <property type="entry name" value="ATPase domain of HSP90 chaperone/DNA topoisomerase II/histidine kinase"/>
    <property type="match status" value="1"/>
</dbReference>
<keyword evidence="2 7" id="KW-0808">Transferase</keyword>
<evidence type="ECO:0000313" key="9">
    <source>
        <dbReference type="EMBL" id="MBC5686735.1"/>
    </source>
</evidence>
<name>A0ABR7GH04_9FIRM</name>
<keyword evidence="6 7" id="KW-0749">Sporulation</keyword>
<proteinExistence type="inferred from homology"/>
<dbReference type="PANTHER" id="PTHR35526">
    <property type="entry name" value="ANTI-SIGMA-F FACTOR RSBW-RELATED"/>
    <property type="match status" value="1"/>
</dbReference>
<dbReference type="HAMAP" id="MF_00637">
    <property type="entry name" value="Anti_sigma_F"/>
    <property type="match status" value="1"/>
</dbReference>
<reference evidence="9 10" key="1">
    <citation type="submission" date="2020-08" db="EMBL/GenBank/DDBJ databases">
        <title>Genome public.</title>
        <authorList>
            <person name="Liu C."/>
            <person name="Sun Q."/>
        </authorList>
    </citation>
    <scope>NUCLEOTIDE SEQUENCE [LARGE SCALE GENOMIC DNA]</scope>
    <source>
        <strain evidence="9 10">NSJ-9</strain>
    </source>
</reference>
<evidence type="ECO:0000256" key="6">
    <source>
        <dbReference type="ARBA" id="ARBA00022969"/>
    </source>
</evidence>
<evidence type="ECO:0000256" key="4">
    <source>
        <dbReference type="ARBA" id="ARBA00022777"/>
    </source>
</evidence>
<evidence type="ECO:0000259" key="8">
    <source>
        <dbReference type="SMART" id="SM00387"/>
    </source>
</evidence>
<evidence type="ECO:0000313" key="10">
    <source>
        <dbReference type="Proteomes" id="UP000643810"/>
    </source>
</evidence>
<dbReference type="EC" id="2.7.11.1" evidence="7"/>
<comment type="similarity">
    <text evidence="7">Belongs to the anti-sigma-factor family.</text>
</comment>
<keyword evidence="1 7" id="KW-0723">Serine/threonine-protein kinase</keyword>
<dbReference type="NCBIfam" id="TIGR01925">
    <property type="entry name" value="spIIAB"/>
    <property type="match status" value="1"/>
</dbReference>
<dbReference type="InterPro" id="IPR010194">
    <property type="entry name" value="Anti-sigma_F"/>
</dbReference>
<keyword evidence="3 7" id="KW-0547">Nucleotide-binding</keyword>
<gene>
    <name evidence="7" type="primary">spoIIAB</name>
    <name evidence="9" type="ORF">H8R94_09005</name>
</gene>
<accession>A0ABR7GH04</accession>
<dbReference type="Gene3D" id="3.30.565.10">
    <property type="entry name" value="Histidine kinase-like ATPase, C-terminal domain"/>
    <property type="match status" value="1"/>
</dbReference>
<evidence type="ECO:0000256" key="2">
    <source>
        <dbReference type="ARBA" id="ARBA00022679"/>
    </source>
</evidence>
<comment type="catalytic activity">
    <reaction evidence="7">
        <text>L-seryl-[protein] + ATP = O-phospho-L-seryl-[protein] + ADP + H(+)</text>
        <dbReference type="Rhea" id="RHEA:17989"/>
        <dbReference type="Rhea" id="RHEA-COMP:9863"/>
        <dbReference type="Rhea" id="RHEA-COMP:11604"/>
        <dbReference type="ChEBI" id="CHEBI:15378"/>
        <dbReference type="ChEBI" id="CHEBI:29999"/>
        <dbReference type="ChEBI" id="CHEBI:30616"/>
        <dbReference type="ChEBI" id="CHEBI:83421"/>
        <dbReference type="ChEBI" id="CHEBI:456216"/>
        <dbReference type="EC" id="2.7.11.1"/>
    </reaction>
</comment>
<dbReference type="PANTHER" id="PTHR35526:SF3">
    <property type="entry name" value="ANTI-SIGMA-F FACTOR RSBW"/>
    <property type="match status" value="1"/>
</dbReference>
<dbReference type="GO" id="GO:0004674">
    <property type="term" value="F:protein serine/threonine kinase activity"/>
    <property type="evidence" value="ECO:0007669"/>
    <property type="project" value="UniProtKB-EC"/>
</dbReference>
<keyword evidence="5 7" id="KW-0067">ATP-binding</keyword>
<feature type="domain" description="Histidine kinase/HSP90-like ATPase" evidence="8">
    <location>
        <begin position="35"/>
        <end position="139"/>
    </location>
</feature>
<keyword evidence="4 7" id="KW-0418">Kinase</keyword>
<dbReference type="Pfam" id="PF13581">
    <property type="entry name" value="HATPase_c_2"/>
    <property type="match status" value="1"/>
</dbReference>
<evidence type="ECO:0000256" key="1">
    <source>
        <dbReference type="ARBA" id="ARBA00022527"/>
    </source>
</evidence>
<evidence type="ECO:0000256" key="7">
    <source>
        <dbReference type="HAMAP-Rule" id="MF_00637"/>
    </source>
</evidence>
<evidence type="ECO:0000256" key="5">
    <source>
        <dbReference type="ARBA" id="ARBA00022840"/>
    </source>
</evidence>
<evidence type="ECO:0000256" key="3">
    <source>
        <dbReference type="ARBA" id="ARBA00022741"/>
    </source>
</evidence>
<dbReference type="EMBL" id="JACOPG010000003">
    <property type="protein sequence ID" value="MBC5686735.1"/>
    <property type="molecule type" value="Genomic_DNA"/>
</dbReference>
<keyword evidence="10" id="KW-1185">Reference proteome</keyword>
<dbReference type="RefSeq" id="WP_118281635.1">
    <property type="nucleotide sequence ID" value="NZ_JACOPG010000003.1"/>
</dbReference>
<dbReference type="InterPro" id="IPR036890">
    <property type="entry name" value="HATPase_C_sf"/>
</dbReference>
<dbReference type="Proteomes" id="UP000643810">
    <property type="component" value="Unassembled WGS sequence"/>
</dbReference>
<sequence>MENHMTVTFDAISENEAFARMVVSAFMVGANPTVGEMDDVKTAVSEAVTNAVIHGYDKKTGNVMMRCSMKENLLTICVQDFGKGILDIKKAREPFYTTKPELERSGMGFAFMETFMDSVDVMSVLGVGTTVTMTKCLQDQV</sequence>
<comment type="caution">
    <text evidence="9">The sequence shown here is derived from an EMBL/GenBank/DDBJ whole genome shotgun (WGS) entry which is preliminary data.</text>
</comment>
<comment type="catalytic activity">
    <reaction evidence="7">
        <text>L-threonyl-[protein] + ATP = O-phospho-L-threonyl-[protein] + ADP + H(+)</text>
        <dbReference type="Rhea" id="RHEA:46608"/>
        <dbReference type="Rhea" id="RHEA-COMP:11060"/>
        <dbReference type="Rhea" id="RHEA-COMP:11605"/>
        <dbReference type="ChEBI" id="CHEBI:15378"/>
        <dbReference type="ChEBI" id="CHEBI:30013"/>
        <dbReference type="ChEBI" id="CHEBI:30616"/>
        <dbReference type="ChEBI" id="CHEBI:61977"/>
        <dbReference type="ChEBI" id="CHEBI:456216"/>
        <dbReference type="EC" id="2.7.11.1"/>
    </reaction>
</comment>
<dbReference type="InterPro" id="IPR050267">
    <property type="entry name" value="Anti-sigma-factor_SerPK"/>
</dbReference>
<dbReference type="SMART" id="SM00387">
    <property type="entry name" value="HATPase_c"/>
    <property type="match status" value="1"/>
</dbReference>
<organism evidence="9 10">
    <name type="scientific">Roseburia lenta</name>
    <dbReference type="NCBI Taxonomy" id="2763061"/>
    <lineage>
        <taxon>Bacteria</taxon>
        <taxon>Bacillati</taxon>
        <taxon>Bacillota</taxon>
        <taxon>Clostridia</taxon>
        <taxon>Lachnospirales</taxon>
        <taxon>Lachnospiraceae</taxon>
        <taxon>Roseburia</taxon>
    </lineage>
</organism>
<comment type="function">
    <text evidence="7">Binds to sigma F and blocks its ability to form an RNA polymerase holoenzyme (E-sigma F). Phosphorylates SpoIIAA on a serine residue. This phosphorylation may enable SpoIIAA to act as an anti-anti-sigma factor that counteracts SpoIIAB and thus releases sigma F from inhibition.</text>
</comment>
<protein>
    <recommendedName>
        <fullName evidence="7">Anti-sigma F factor</fullName>
        <ecNumber evidence="7">2.7.11.1</ecNumber>
    </recommendedName>
    <alternativeName>
        <fullName evidence="7">Stage II sporulation protein AB</fullName>
    </alternativeName>
</protein>
<dbReference type="InterPro" id="IPR003594">
    <property type="entry name" value="HATPase_dom"/>
</dbReference>